<evidence type="ECO:0000256" key="1">
    <source>
        <dbReference type="ARBA" id="ARBA00022729"/>
    </source>
</evidence>
<keyword evidence="4" id="KW-0449">Lipoprotein</keyword>
<dbReference type="InterPro" id="IPR011047">
    <property type="entry name" value="Quinoprotein_ADH-like_sf"/>
</dbReference>
<dbReference type="PANTHER" id="PTHR34512:SF30">
    <property type="entry name" value="OUTER MEMBRANE PROTEIN ASSEMBLY FACTOR BAMB"/>
    <property type="match status" value="1"/>
</dbReference>
<proteinExistence type="inferred from homology"/>
<evidence type="ECO:0000313" key="7">
    <source>
        <dbReference type="EMBL" id="KVW99899.1"/>
    </source>
</evidence>
<dbReference type="InterPro" id="IPR018391">
    <property type="entry name" value="PQQ_b-propeller_rpt"/>
</dbReference>
<comment type="subunit">
    <text evidence="4">Part of the Bam complex.</text>
</comment>
<evidence type="ECO:0000256" key="4">
    <source>
        <dbReference type="HAMAP-Rule" id="MF_00923"/>
    </source>
</evidence>
<dbReference type="Proteomes" id="UP000055702">
    <property type="component" value="Unassembled WGS sequence"/>
</dbReference>
<dbReference type="SMART" id="SM00564">
    <property type="entry name" value="PQQ"/>
    <property type="match status" value="7"/>
</dbReference>
<gene>
    <name evidence="4" type="primary">bamB</name>
    <name evidence="7" type="ORF">AWJ07_10125</name>
</gene>
<evidence type="ECO:0000259" key="6">
    <source>
        <dbReference type="Pfam" id="PF13360"/>
    </source>
</evidence>
<dbReference type="GO" id="GO:0009279">
    <property type="term" value="C:cell outer membrane"/>
    <property type="evidence" value="ECO:0007669"/>
    <property type="project" value="UniProtKB-SubCell"/>
</dbReference>
<dbReference type="PROSITE" id="PS51257">
    <property type="entry name" value="PROKAR_LIPOPROTEIN"/>
    <property type="match status" value="1"/>
</dbReference>
<dbReference type="GO" id="GO:0043165">
    <property type="term" value="P:Gram-negative-bacterium-type cell outer membrane assembly"/>
    <property type="evidence" value="ECO:0007669"/>
    <property type="project" value="UniProtKB-UniRule"/>
</dbReference>
<name>A0A125BDV8_SHEFR</name>
<dbReference type="NCBIfam" id="TIGR03300">
    <property type="entry name" value="assembly_YfgL"/>
    <property type="match status" value="1"/>
</dbReference>
<dbReference type="NCBIfam" id="NF008351">
    <property type="entry name" value="PRK11138.1"/>
    <property type="match status" value="1"/>
</dbReference>
<keyword evidence="4" id="KW-0564">Palmitate</keyword>
<protein>
    <recommendedName>
        <fullName evidence="4">Outer membrane protein assembly factor BamB</fullName>
    </recommendedName>
</protein>
<dbReference type="InterPro" id="IPR015943">
    <property type="entry name" value="WD40/YVTN_repeat-like_dom_sf"/>
</dbReference>
<dbReference type="Gene3D" id="2.130.10.10">
    <property type="entry name" value="YVTN repeat-like/Quinoprotein amine dehydrogenase"/>
    <property type="match status" value="1"/>
</dbReference>
<dbReference type="EMBL" id="LRDC01000079">
    <property type="protein sequence ID" value="KVW99899.1"/>
    <property type="molecule type" value="Genomic_DNA"/>
</dbReference>
<dbReference type="SUPFAM" id="SSF50998">
    <property type="entry name" value="Quinoprotein alcohol dehydrogenase-like"/>
    <property type="match status" value="1"/>
</dbReference>
<comment type="function">
    <text evidence="4">Part of the outer membrane protein assembly complex, which is involved in assembly and insertion of beta-barrel proteins into the outer membrane.</text>
</comment>
<dbReference type="GO" id="GO:0051205">
    <property type="term" value="P:protein insertion into membrane"/>
    <property type="evidence" value="ECO:0007669"/>
    <property type="project" value="UniProtKB-UniRule"/>
</dbReference>
<sequence length="411" mass="44575">MKSWCKNLLAVGLSVALMSACSSSDVEEEPVSELVDIQATVFPEVTWDTSVGDGVGDYYSQLRPTVRYGKVFVADRSGIVVAFDETTGDGLWKQDFNDVFEEKLETKTKGLRLAAGVTAARNKVFVGGETGLLVALDEATGDVVWSAQANGELLSAPTVAEDVVAVNTSKGAFEAFNIDNGKKLWTYEMQLPNLTLRGTGSAAYEAGGFFLGTADGKVAVVVKSNGQAAWEQPVFSPTGANEFTRMADIDMTPLVLGENLYVASYNGNLVSMELRSGRVVWSRKYSSFNDLAAAGISLYLVDDHSRIYSVDRRNGLELWSTSVLKNRELTAPAVIDNYIVVGDFEGYLHFIDRNSGDIVGRVQVDSNGLYAQPLVVGDKIYVQGRSGKVAIVMLNKEEQMNVEEDTETNAE</sequence>
<evidence type="ECO:0000256" key="3">
    <source>
        <dbReference type="ARBA" id="ARBA00023237"/>
    </source>
</evidence>
<reference evidence="7 8" key="1">
    <citation type="submission" date="2016-01" db="EMBL/GenBank/DDBJ databases">
        <title>Draft genome of the antarctic isolate Shewanella frigidimarina Ag06-30.</title>
        <authorList>
            <person name="Parmeciano Di Noto G."/>
            <person name="Vazquez S."/>
            <person name="Mac Cormack W."/>
            <person name="Iriarte A."/>
            <person name="Quiroga C."/>
        </authorList>
    </citation>
    <scope>NUCLEOTIDE SEQUENCE [LARGE SCALE GENOMIC DNA]</scope>
    <source>
        <strain evidence="7 8">Ag06-30</strain>
    </source>
</reference>
<comment type="caution">
    <text evidence="7">The sequence shown here is derived from an EMBL/GenBank/DDBJ whole genome shotgun (WGS) entry which is preliminary data.</text>
</comment>
<feature type="signal peptide" evidence="5">
    <location>
        <begin position="1"/>
        <end position="24"/>
    </location>
</feature>
<dbReference type="RefSeq" id="WP_059747859.1">
    <property type="nucleotide sequence ID" value="NZ_LRDC01000079.1"/>
</dbReference>
<evidence type="ECO:0000313" key="8">
    <source>
        <dbReference type="Proteomes" id="UP000055702"/>
    </source>
</evidence>
<dbReference type="InterPro" id="IPR002372">
    <property type="entry name" value="PQQ_rpt_dom"/>
</dbReference>
<feature type="domain" description="Pyrrolo-quinoline quinone repeat" evidence="6">
    <location>
        <begin position="77"/>
        <end position="321"/>
    </location>
</feature>
<accession>A0A125BDV8</accession>
<dbReference type="AlphaFoldDB" id="A0A125BDV8"/>
<evidence type="ECO:0000256" key="5">
    <source>
        <dbReference type="SAM" id="SignalP"/>
    </source>
</evidence>
<feature type="chain" id="PRO_5008998891" description="Outer membrane protein assembly factor BamB" evidence="5">
    <location>
        <begin position="25"/>
        <end position="411"/>
    </location>
</feature>
<comment type="similarity">
    <text evidence="4">Belongs to the BamB family.</text>
</comment>
<keyword evidence="3 4" id="KW-0998">Cell outer membrane</keyword>
<keyword evidence="1 4" id="KW-0732">Signal</keyword>
<keyword evidence="2 4" id="KW-0472">Membrane</keyword>
<dbReference type="HAMAP" id="MF_00923">
    <property type="entry name" value="OM_assembly_BamB"/>
    <property type="match status" value="1"/>
</dbReference>
<dbReference type="InterPro" id="IPR017687">
    <property type="entry name" value="BamB"/>
</dbReference>
<organism evidence="7">
    <name type="scientific">Shewanella frigidimarina</name>
    <dbReference type="NCBI Taxonomy" id="56812"/>
    <lineage>
        <taxon>Bacteria</taxon>
        <taxon>Pseudomonadati</taxon>
        <taxon>Pseudomonadota</taxon>
        <taxon>Gammaproteobacteria</taxon>
        <taxon>Alteromonadales</taxon>
        <taxon>Shewanellaceae</taxon>
        <taxon>Shewanella</taxon>
    </lineage>
</organism>
<dbReference type="PANTHER" id="PTHR34512">
    <property type="entry name" value="CELL SURFACE PROTEIN"/>
    <property type="match status" value="1"/>
</dbReference>
<dbReference type="Pfam" id="PF13360">
    <property type="entry name" value="PQQ_2"/>
    <property type="match status" value="1"/>
</dbReference>
<evidence type="ECO:0000256" key="2">
    <source>
        <dbReference type="ARBA" id="ARBA00023136"/>
    </source>
</evidence>
<comment type="subcellular location">
    <subcellularLocation>
        <location evidence="4">Cell outer membrane</location>
        <topology evidence="4">Lipid-anchor</topology>
    </subcellularLocation>
</comment>